<keyword evidence="1" id="KW-1133">Transmembrane helix</keyword>
<evidence type="ECO:0000256" key="1">
    <source>
        <dbReference type="SAM" id="Phobius"/>
    </source>
</evidence>
<evidence type="ECO:0000313" key="3">
    <source>
        <dbReference type="EMBL" id="EDM86215.1"/>
    </source>
</evidence>
<sequence>MEMTDRWCFTGEQKMEEKNTDKLLFPLSYDADLKETDDLKIYYQYLDEAFAEPRICNMAVSGSHGIGKSSILHSYDKKRQQRRDEEKNAFEKWIFKIPVLRKCKKHKRQKQTEPHFLYVSLGKYINDDTEKESEEKNIIERRILLQIYARFHKRDIEAGRFDMIQEPSCFGRLNANLGGLLILMILLLIFYQPLGSLIKSVVGKSCLLLKWKTQIHIFLYLIVFVAVVVIGRHLIYYMLTQMRLKNIAVKSDNTEIDIERSACEDYLDLYATELIYCLEQIADKVDRTVVFEDMDRLNQKDCIEIFSRLREINYMLNQRLQGEKYVRFIYVIKDEVLNELQHAKFFDYILPIVPGMNKRSSEDIFRENLKKVNKKLRELYGEAYEEAYGEILINTILFYTERSAEKSLVYMAAPYIKDYRMQYAILNDYGLFFGLYYKNNIKRLKVSKFKDMAEQILALAIYKNIWPQYYGKVTSGESIELFPTNVAKNKKLAEVLVDSRYQFLTYENLCYLGYSRDKLIYNITNYIKGGKVYRNQIEVISSFPGDEVHVAAINEFVDLEIPKNETDSNIEEISRLLAEIVRYYVRCDRVFESRVLDKRDIHLCLRTLTFLDEEEWCEYINKVKNEVYWLLDPEAGDIFDVFKNCLNVEFIATRTDWTEKEIEIFVYGTNDTEKYKGIRLHAKDFDGKPMVIDLEESIRQRKIQKVVPNITA</sequence>
<dbReference type="InterPro" id="IPR048428">
    <property type="entry name" value="YobI-NTPase"/>
</dbReference>
<reference evidence="3 4" key="2">
    <citation type="submission" date="2007-04" db="EMBL/GenBank/DDBJ databases">
        <title>Draft genome sequence of Ruminococcus obeum (ATCC 29174).</title>
        <authorList>
            <person name="Sudarsanam P."/>
            <person name="Ley R."/>
            <person name="Guruge J."/>
            <person name="Turnbaugh P.J."/>
            <person name="Mahowald M."/>
            <person name="Liep D."/>
            <person name="Gordon J."/>
        </authorList>
    </citation>
    <scope>NUCLEOTIDE SEQUENCE [LARGE SCALE GENOMIC DNA]</scope>
    <source>
        <strain evidence="3 4">ATCC 29174</strain>
    </source>
</reference>
<dbReference type="EMBL" id="AAVO02000017">
    <property type="protein sequence ID" value="EDM86215.1"/>
    <property type="molecule type" value="Genomic_DNA"/>
</dbReference>
<feature type="transmembrane region" description="Helical" evidence="1">
    <location>
        <begin position="173"/>
        <end position="194"/>
    </location>
</feature>
<organism evidence="3 4">
    <name type="scientific">Blautia obeum ATCC 29174</name>
    <dbReference type="NCBI Taxonomy" id="411459"/>
    <lineage>
        <taxon>Bacteria</taxon>
        <taxon>Bacillati</taxon>
        <taxon>Bacillota</taxon>
        <taxon>Clostridia</taxon>
        <taxon>Lachnospirales</taxon>
        <taxon>Lachnospiraceae</taxon>
        <taxon>Blautia</taxon>
    </lineage>
</organism>
<evidence type="ECO:0000259" key="2">
    <source>
        <dbReference type="Pfam" id="PF20693"/>
    </source>
</evidence>
<dbReference type="HOGENOM" id="CLU_387677_0_0_9"/>
<name>A5ZVY0_9FIRM</name>
<accession>A5ZVY0</accession>
<feature type="domain" description="YobI-like P-loop NTPase" evidence="2">
    <location>
        <begin position="42"/>
        <end position="478"/>
    </location>
</feature>
<proteinExistence type="predicted"/>
<dbReference type="eggNOG" id="COG5290">
    <property type="taxonomic scope" value="Bacteria"/>
</dbReference>
<protein>
    <submittedName>
        <fullName evidence="3">Conserved domain protein</fullName>
    </submittedName>
</protein>
<dbReference type="Proteomes" id="UP000006002">
    <property type="component" value="Unassembled WGS sequence"/>
</dbReference>
<feature type="transmembrane region" description="Helical" evidence="1">
    <location>
        <begin position="214"/>
        <end position="235"/>
    </location>
</feature>
<dbReference type="AlphaFoldDB" id="A5ZVY0"/>
<evidence type="ECO:0000313" key="4">
    <source>
        <dbReference type="Proteomes" id="UP000006002"/>
    </source>
</evidence>
<reference evidence="3 4" key="1">
    <citation type="submission" date="2007-03" db="EMBL/GenBank/DDBJ databases">
        <authorList>
            <person name="Fulton L."/>
            <person name="Clifton S."/>
            <person name="Fulton B."/>
            <person name="Xu J."/>
            <person name="Minx P."/>
            <person name="Pepin K.H."/>
            <person name="Johnson M."/>
            <person name="Thiruvilangam P."/>
            <person name="Bhonagiri V."/>
            <person name="Nash W.E."/>
            <person name="Mardis E.R."/>
            <person name="Wilson R.K."/>
        </authorList>
    </citation>
    <scope>NUCLEOTIDE SEQUENCE [LARGE SCALE GENOMIC DNA]</scope>
    <source>
        <strain evidence="3 4">ATCC 29174</strain>
    </source>
</reference>
<keyword evidence="1" id="KW-0812">Transmembrane</keyword>
<dbReference type="Pfam" id="PF20693">
    <property type="entry name" value="YobI-ATPase"/>
    <property type="match status" value="1"/>
</dbReference>
<comment type="caution">
    <text evidence="3">The sequence shown here is derived from an EMBL/GenBank/DDBJ whole genome shotgun (WGS) entry which is preliminary data.</text>
</comment>
<keyword evidence="1" id="KW-0472">Membrane</keyword>
<gene>
    <name evidence="3" type="ORF">RUMOBE_03173</name>
</gene>